<dbReference type="Pfam" id="PF12802">
    <property type="entry name" value="MarR_2"/>
    <property type="match status" value="1"/>
</dbReference>
<feature type="domain" description="HTH marR-type" evidence="4">
    <location>
        <begin position="14"/>
        <end position="143"/>
    </location>
</feature>
<organism evidence="5 6">
    <name type="scientific">Sphaerisporangium melleum</name>
    <dbReference type="NCBI Taxonomy" id="321316"/>
    <lineage>
        <taxon>Bacteria</taxon>
        <taxon>Bacillati</taxon>
        <taxon>Actinomycetota</taxon>
        <taxon>Actinomycetes</taxon>
        <taxon>Streptosporangiales</taxon>
        <taxon>Streptosporangiaceae</taxon>
        <taxon>Sphaerisporangium</taxon>
    </lineage>
</organism>
<dbReference type="SMART" id="SM00347">
    <property type="entry name" value="HTH_MARR"/>
    <property type="match status" value="1"/>
</dbReference>
<evidence type="ECO:0000313" key="5">
    <source>
        <dbReference type="EMBL" id="GGL04594.1"/>
    </source>
</evidence>
<dbReference type="InterPro" id="IPR036390">
    <property type="entry name" value="WH_DNA-bd_sf"/>
</dbReference>
<dbReference type="GO" id="GO:0003700">
    <property type="term" value="F:DNA-binding transcription factor activity"/>
    <property type="evidence" value="ECO:0007669"/>
    <property type="project" value="InterPro"/>
</dbReference>
<dbReference type="SUPFAM" id="SSF46785">
    <property type="entry name" value="Winged helix' DNA-binding domain"/>
    <property type="match status" value="1"/>
</dbReference>
<dbReference type="PROSITE" id="PS01117">
    <property type="entry name" value="HTH_MARR_1"/>
    <property type="match status" value="1"/>
</dbReference>
<evidence type="ECO:0000256" key="1">
    <source>
        <dbReference type="ARBA" id="ARBA00023015"/>
    </source>
</evidence>
<evidence type="ECO:0000313" key="6">
    <source>
        <dbReference type="Proteomes" id="UP000645217"/>
    </source>
</evidence>
<name>A0A917RFW4_9ACTN</name>
<evidence type="ECO:0000259" key="4">
    <source>
        <dbReference type="PROSITE" id="PS50995"/>
    </source>
</evidence>
<sequence>MTIPTADDQPTESSGPLLEHLARLLRLRTENLLTPLGLRPRHFVTLTLLRDGGGTTQQALAARLAMDGTNVVGLLNELESAGLVARRRSPEDRRRHIVELTDTGHATLTQAECAVVAAEEEVLGFLSSEERHLLYALLRKATSETEVRCTEAVL</sequence>
<gene>
    <name evidence="5" type="primary">slyA</name>
    <name evidence="5" type="ORF">GCM10007964_53450</name>
</gene>
<evidence type="ECO:0000256" key="2">
    <source>
        <dbReference type="ARBA" id="ARBA00023125"/>
    </source>
</evidence>
<keyword evidence="3" id="KW-0804">Transcription</keyword>
<dbReference type="InterPro" id="IPR000835">
    <property type="entry name" value="HTH_MarR-typ"/>
</dbReference>
<dbReference type="InterPro" id="IPR023187">
    <property type="entry name" value="Tscrpt_reg_MarR-type_CS"/>
</dbReference>
<dbReference type="InterPro" id="IPR036388">
    <property type="entry name" value="WH-like_DNA-bd_sf"/>
</dbReference>
<dbReference type="Gene3D" id="1.10.10.10">
    <property type="entry name" value="Winged helix-like DNA-binding domain superfamily/Winged helix DNA-binding domain"/>
    <property type="match status" value="1"/>
</dbReference>
<dbReference type="GO" id="GO:0003677">
    <property type="term" value="F:DNA binding"/>
    <property type="evidence" value="ECO:0007669"/>
    <property type="project" value="UniProtKB-KW"/>
</dbReference>
<keyword evidence="6" id="KW-1185">Reference proteome</keyword>
<keyword evidence="1" id="KW-0805">Transcription regulation</keyword>
<dbReference type="EMBL" id="BMNT01000032">
    <property type="protein sequence ID" value="GGL04594.1"/>
    <property type="molecule type" value="Genomic_DNA"/>
</dbReference>
<accession>A0A917RFW4</accession>
<dbReference type="GO" id="GO:0006950">
    <property type="term" value="P:response to stress"/>
    <property type="evidence" value="ECO:0007669"/>
    <property type="project" value="TreeGrafter"/>
</dbReference>
<dbReference type="PRINTS" id="PR00598">
    <property type="entry name" value="HTHMARR"/>
</dbReference>
<dbReference type="AlphaFoldDB" id="A0A917RFW4"/>
<dbReference type="PANTHER" id="PTHR33164:SF43">
    <property type="entry name" value="HTH-TYPE TRANSCRIPTIONAL REPRESSOR YETL"/>
    <property type="match status" value="1"/>
</dbReference>
<keyword evidence="2" id="KW-0238">DNA-binding</keyword>
<reference evidence="5" key="2">
    <citation type="submission" date="2020-09" db="EMBL/GenBank/DDBJ databases">
        <authorList>
            <person name="Sun Q."/>
            <person name="Ohkuma M."/>
        </authorList>
    </citation>
    <scope>NUCLEOTIDE SEQUENCE</scope>
    <source>
        <strain evidence="5">JCM 13064</strain>
    </source>
</reference>
<proteinExistence type="predicted"/>
<dbReference type="RefSeq" id="WP_189165792.1">
    <property type="nucleotide sequence ID" value="NZ_BMNT01000032.1"/>
</dbReference>
<reference evidence="5" key="1">
    <citation type="journal article" date="2014" name="Int. J. Syst. Evol. Microbiol.">
        <title>Complete genome sequence of Corynebacterium casei LMG S-19264T (=DSM 44701T), isolated from a smear-ripened cheese.</title>
        <authorList>
            <consortium name="US DOE Joint Genome Institute (JGI-PGF)"/>
            <person name="Walter F."/>
            <person name="Albersmeier A."/>
            <person name="Kalinowski J."/>
            <person name="Ruckert C."/>
        </authorList>
    </citation>
    <scope>NUCLEOTIDE SEQUENCE</scope>
    <source>
        <strain evidence="5">JCM 13064</strain>
    </source>
</reference>
<dbReference type="PANTHER" id="PTHR33164">
    <property type="entry name" value="TRANSCRIPTIONAL REGULATOR, MARR FAMILY"/>
    <property type="match status" value="1"/>
</dbReference>
<dbReference type="Proteomes" id="UP000645217">
    <property type="component" value="Unassembled WGS sequence"/>
</dbReference>
<protein>
    <submittedName>
        <fullName evidence="5">MarR family transcriptional regulator</fullName>
    </submittedName>
</protein>
<dbReference type="PROSITE" id="PS50995">
    <property type="entry name" value="HTH_MARR_2"/>
    <property type="match status" value="1"/>
</dbReference>
<comment type="caution">
    <text evidence="5">The sequence shown here is derived from an EMBL/GenBank/DDBJ whole genome shotgun (WGS) entry which is preliminary data.</text>
</comment>
<dbReference type="InterPro" id="IPR039422">
    <property type="entry name" value="MarR/SlyA-like"/>
</dbReference>
<evidence type="ECO:0000256" key="3">
    <source>
        <dbReference type="ARBA" id="ARBA00023163"/>
    </source>
</evidence>